<organism evidence="1 2">
    <name type="scientific">Dorea longicatena</name>
    <dbReference type="NCBI Taxonomy" id="88431"/>
    <lineage>
        <taxon>Bacteria</taxon>
        <taxon>Bacillati</taxon>
        <taxon>Bacillota</taxon>
        <taxon>Clostridia</taxon>
        <taxon>Lachnospirales</taxon>
        <taxon>Lachnospiraceae</taxon>
        <taxon>Dorea</taxon>
    </lineage>
</organism>
<gene>
    <name evidence="1" type="ORF">GT565_07925</name>
</gene>
<dbReference type="EMBL" id="WWSB01000008">
    <property type="protein sequence ID" value="MZK18037.1"/>
    <property type="molecule type" value="Genomic_DNA"/>
</dbReference>
<name>A0A845KMC2_9FIRM</name>
<evidence type="ECO:0000313" key="1">
    <source>
        <dbReference type="EMBL" id="MZK18037.1"/>
    </source>
</evidence>
<dbReference type="Gene3D" id="3.10.450.50">
    <property type="match status" value="1"/>
</dbReference>
<evidence type="ECO:0000313" key="2">
    <source>
        <dbReference type="Proteomes" id="UP000446719"/>
    </source>
</evidence>
<dbReference type="Proteomes" id="UP000446719">
    <property type="component" value="Unassembled WGS sequence"/>
</dbReference>
<protein>
    <submittedName>
        <fullName evidence="1">DUF5104 domain-containing protein</fullName>
    </submittedName>
</protein>
<accession>A0A845KMC2</accession>
<dbReference type="AlphaFoldDB" id="A0A845KMC2"/>
<reference evidence="1 2" key="1">
    <citation type="journal article" date="2019" name="Nat. Med.">
        <title>A library of human gut bacterial isolates paired with longitudinal multiomics data enables mechanistic microbiome research.</title>
        <authorList>
            <person name="Poyet M."/>
            <person name="Groussin M."/>
            <person name="Gibbons S.M."/>
            <person name="Avila-Pacheco J."/>
            <person name="Jiang X."/>
            <person name="Kearney S.M."/>
            <person name="Perrotta A.R."/>
            <person name="Berdy B."/>
            <person name="Zhao S."/>
            <person name="Lieberman T.D."/>
            <person name="Swanson P.K."/>
            <person name="Smith M."/>
            <person name="Roesemann S."/>
            <person name="Alexander J.E."/>
            <person name="Rich S.A."/>
            <person name="Livny J."/>
            <person name="Vlamakis H."/>
            <person name="Clish C."/>
            <person name="Bullock K."/>
            <person name="Deik A."/>
            <person name="Scott J."/>
            <person name="Pierce K.A."/>
            <person name="Xavier R.J."/>
            <person name="Alm E.J."/>
        </authorList>
    </citation>
    <scope>NUCLEOTIDE SEQUENCE [LARGE SCALE GENOMIC DNA]</scope>
    <source>
        <strain evidence="1 2">BIOML-A7</strain>
    </source>
</reference>
<dbReference type="RefSeq" id="WP_080543122.1">
    <property type="nucleotide sequence ID" value="NZ_CAXVIO010000004.1"/>
</dbReference>
<proteinExistence type="predicted"/>
<comment type="caution">
    <text evidence="1">The sequence shown here is derived from an EMBL/GenBank/DDBJ whole genome shotgun (WGS) entry which is preliminary data.</text>
</comment>
<sequence>MIQIRSRRVYRNPYRFSGCGNQNDKKKIEKLFAKNVSGEKFEKQPDKFLEFYSETIKDGTLDKDSILMRVTGSQDRNFYRIMDSGAKITKGNQTYYIYMEVVTADKEHPENKGIQIIDLATKKAYNDRYFLWHSKKGIFTQEKVCEDYRTMLIFGK</sequence>